<dbReference type="GO" id="GO:0005326">
    <property type="term" value="F:neurotransmitter transmembrane transporter activity"/>
    <property type="evidence" value="ECO:0007669"/>
    <property type="project" value="TreeGrafter"/>
</dbReference>
<sequence>MDTGPVRKMFNTLGFTGEAIFLCLLAFITDPTLAVFCLVSAATLSGMNVAGFNVNHFDIAPRYASILMGLSNGFGALAGLSGFITQHLTVN</sequence>
<evidence type="ECO:0008006" key="8">
    <source>
        <dbReference type="Google" id="ProtNLM"/>
    </source>
</evidence>
<evidence type="ECO:0000256" key="5">
    <source>
        <dbReference type="SAM" id="Phobius"/>
    </source>
</evidence>
<dbReference type="PANTHER" id="PTHR11662">
    <property type="entry name" value="SOLUTE CARRIER FAMILY 17"/>
    <property type="match status" value="1"/>
</dbReference>
<dbReference type="GO" id="GO:0060076">
    <property type="term" value="C:excitatory synapse"/>
    <property type="evidence" value="ECO:0007669"/>
    <property type="project" value="TreeGrafter"/>
</dbReference>
<keyword evidence="7" id="KW-1185">Reference proteome</keyword>
<comment type="subcellular location">
    <subcellularLocation>
        <location evidence="1">Membrane</location>
        <topology evidence="1">Multi-pass membrane protein</topology>
    </subcellularLocation>
</comment>
<evidence type="ECO:0000256" key="1">
    <source>
        <dbReference type="ARBA" id="ARBA00004141"/>
    </source>
</evidence>
<evidence type="ECO:0000256" key="4">
    <source>
        <dbReference type="ARBA" id="ARBA00023136"/>
    </source>
</evidence>
<dbReference type="GO" id="GO:0050803">
    <property type="term" value="P:regulation of synapse structure or activity"/>
    <property type="evidence" value="ECO:0007669"/>
    <property type="project" value="TreeGrafter"/>
</dbReference>
<feature type="non-terminal residue" evidence="6">
    <location>
        <position position="91"/>
    </location>
</feature>
<dbReference type="GO" id="GO:0035249">
    <property type="term" value="P:synaptic transmission, glutamatergic"/>
    <property type="evidence" value="ECO:0007669"/>
    <property type="project" value="TreeGrafter"/>
</dbReference>
<keyword evidence="2 5" id="KW-0812">Transmembrane</keyword>
<reference evidence="6 7" key="1">
    <citation type="submission" date="2015-09" db="EMBL/GenBank/DDBJ databases">
        <title>Draft genome of the parasitic nematode Teladorsagia circumcincta isolate WARC Sus (inbred).</title>
        <authorList>
            <person name="Mitreva M."/>
        </authorList>
    </citation>
    <scope>NUCLEOTIDE SEQUENCE [LARGE SCALE GENOMIC DNA]</scope>
    <source>
        <strain evidence="6 7">S</strain>
    </source>
</reference>
<gene>
    <name evidence="6" type="ORF">TELCIR_25891</name>
</gene>
<protein>
    <recommendedName>
        <fullName evidence="8">Major facilitator superfamily (MFS) profile domain-containing protein</fullName>
    </recommendedName>
</protein>
<evidence type="ECO:0000256" key="2">
    <source>
        <dbReference type="ARBA" id="ARBA00022692"/>
    </source>
</evidence>
<dbReference type="GO" id="GO:0098700">
    <property type="term" value="P:neurotransmitter loading into synaptic vesicle"/>
    <property type="evidence" value="ECO:0007669"/>
    <property type="project" value="TreeGrafter"/>
</dbReference>
<keyword evidence="3 5" id="KW-1133">Transmembrane helix</keyword>
<accession>A0A2G9T4D7</accession>
<dbReference type="InterPro" id="IPR036259">
    <property type="entry name" value="MFS_trans_sf"/>
</dbReference>
<name>A0A2G9T4D7_TELCI</name>
<dbReference type="OrthoDB" id="2985014at2759"/>
<evidence type="ECO:0000313" key="6">
    <source>
        <dbReference type="EMBL" id="PIO52798.1"/>
    </source>
</evidence>
<dbReference type="EMBL" id="KZ425935">
    <property type="protein sequence ID" value="PIO52798.1"/>
    <property type="molecule type" value="Genomic_DNA"/>
</dbReference>
<proteinExistence type="predicted"/>
<dbReference type="GO" id="GO:0005313">
    <property type="term" value="F:L-glutamate transmembrane transporter activity"/>
    <property type="evidence" value="ECO:0007669"/>
    <property type="project" value="TreeGrafter"/>
</dbReference>
<evidence type="ECO:0000256" key="3">
    <source>
        <dbReference type="ARBA" id="ARBA00022989"/>
    </source>
</evidence>
<dbReference type="Proteomes" id="UP000230423">
    <property type="component" value="Unassembled WGS sequence"/>
</dbReference>
<feature type="transmembrane region" description="Helical" evidence="5">
    <location>
        <begin position="66"/>
        <end position="85"/>
    </location>
</feature>
<evidence type="ECO:0000313" key="7">
    <source>
        <dbReference type="Proteomes" id="UP000230423"/>
    </source>
</evidence>
<dbReference type="GO" id="GO:0030672">
    <property type="term" value="C:synaptic vesicle membrane"/>
    <property type="evidence" value="ECO:0007669"/>
    <property type="project" value="TreeGrafter"/>
</dbReference>
<dbReference type="AlphaFoldDB" id="A0A2G9T4D7"/>
<dbReference type="SUPFAM" id="SSF103473">
    <property type="entry name" value="MFS general substrate transporter"/>
    <property type="match status" value="1"/>
</dbReference>
<organism evidence="6 7">
    <name type="scientific">Teladorsagia circumcincta</name>
    <name type="common">Brown stomach worm</name>
    <name type="synonym">Ostertagia circumcincta</name>
    <dbReference type="NCBI Taxonomy" id="45464"/>
    <lineage>
        <taxon>Eukaryota</taxon>
        <taxon>Metazoa</taxon>
        <taxon>Ecdysozoa</taxon>
        <taxon>Nematoda</taxon>
        <taxon>Chromadorea</taxon>
        <taxon>Rhabditida</taxon>
        <taxon>Rhabditina</taxon>
        <taxon>Rhabditomorpha</taxon>
        <taxon>Strongyloidea</taxon>
        <taxon>Trichostrongylidae</taxon>
        <taxon>Teladorsagia</taxon>
    </lineage>
</organism>
<dbReference type="PANTHER" id="PTHR11662:SF206">
    <property type="entry name" value="MAJOR FACILITATOR SUPERFAMILY (MFS) PROFILE DOMAIN-CONTAINING PROTEIN-RELATED"/>
    <property type="match status" value="1"/>
</dbReference>
<dbReference type="InterPro" id="IPR050382">
    <property type="entry name" value="MFS_Na/Anion_cotransporter"/>
</dbReference>
<keyword evidence="4 5" id="KW-0472">Membrane</keyword>